<comment type="caution">
    <text evidence="1">The sequence shown here is derived from an EMBL/GenBank/DDBJ whole genome shotgun (WGS) entry which is preliminary data.</text>
</comment>
<name>A0ABV0NCB1_9TELE</name>
<reference evidence="1 2" key="1">
    <citation type="submission" date="2021-06" db="EMBL/GenBank/DDBJ databases">
        <authorList>
            <person name="Palmer J.M."/>
        </authorList>
    </citation>
    <scope>NUCLEOTIDE SEQUENCE [LARGE SCALE GENOMIC DNA]</scope>
    <source>
        <strain evidence="1 2">GA_2019</strain>
        <tissue evidence="1">Muscle</tissue>
    </source>
</reference>
<organism evidence="1 2">
    <name type="scientific">Goodea atripinnis</name>
    <dbReference type="NCBI Taxonomy" id="208336"/>
    <lineage>
        <taxon>Eukaryota</taxon>
        <taxon>Metazoa</taxon>
        <taxon>Chordata</taxon>
        <taxon>Craniata</taxon>
        <taxon>Vertebrata</taxon>
        <taxon>Euteleostomi</taxon>
        <taxon>Actinopterygii</taxon>
        <taxon>Neopterygii</taxon>
        <taxon>Teleostei</taxon>
        <taxon>Neoteleostei</taxon>
        <taxon>Acanthomorphata</taxon>
        <taxon>Ovalentaria</taxon>
        <taxon>Atherinomorphae</taxon>
        <taxon>Cyprinodontiformes</taxon>
        <taxon>Goodeidae</taxon>
        <taxon>Goodea</taxon>
    </lineage>
</organism>
<keyword evidence="2" id="KW-1185">Reference proteome</keyword>
<accession>A0ABV0NCB1</accession>
<dbReference type="EMBL" id="JAHRIO010031172">
    <property type="protein sequence ID" value="MEQ2168554.1"/>
    <property type="molecule type" value="Genomic_DNA"/>
</dbReference>
<protein>
    <submittedName>
        <fullName evidence="1">Uncharacterized protein</fullName>
    </submittedName>
</protein>
<gene>
    <name evidence="1" type="ORF">GOODEAATRI_015800</name>
</gene>
<sequence length="92" mass="10114">MFTTEKDEPSREHVNANRIGLTNQLTENRCLAQESGEPARAEIPRAAWCALAADVAVITEAFGRSRVVCCRFAKVLMKSTKEVNAAGVYSKK</sequence>
<evidence type="ECO:0000313" key="1">
    <source>
        <dbReference type="EMBL" id="MEQ2168554.1"/>
    </source>
</evidence>
<proteinExistence type="predicted"/>
<dbReference type="Proteomes" id="UP001476798">
    <property type="component" value="Unassembled WGS sequence"/>
</dbReference>
<evidence type="ECO:0000313" key="2">
    <source>
        <dbReference type="Proteomes" id="UP001476798"/>
    </source>
</evidence>